<dbReference type="Proteomes" id="UP001518989">
    <property type="component" value="Unassembled WGS sequence"/>
</dbReference>
<proteinExistence type="predicted"/>
<accession>A0ABS3KKV4</accession>
<organism evidence="1 2">
    <name type="scientific">Roseomonas haemaphysalidis</name>
    <dbReference type="NCBI Taxonomy" id="2768162"/>
    <lineage>
        <taxon>Bacteria</taxon>
        <taxon>Pseudomonadati</taxon>
        <taxon>Pseudomonadota</taxon>
        <taxon>Alphaproteobacteria</taxon>
        <taxon>Acetobacterales</taxon>
        <taxon>Roseomonadaceae</taxon>
        <taxon>Roseomonas</taxon>
    </lineage>
</organism>
<reference evidence="1 2" key="1">
    <citation type="submission" date="2020-09" db="EMBL/GenBank/DDBJ databases">
        <title>Roseomonas.</title>
        <authorList>
            <person name="Zhu W."/>
        </authorList>
    </citation>
    <scope>NUCLEOTIDE SEQUENCE [LARGE SCALE GENOMIC DNA]</scope>
    <source>
        <strain evidence="1 2">573</strain>
    </source>
</reference>
<dbReference type="RefSeq" id="WP_207415540.1">
    <property type="nucleotide sequence ID" value="NZ_CP061177.1"/>
</dbReference>
<evidence type="ECO:0000313" key="2">
    <source>
        <dbReference type="Proteomes" id="UP001518989"/>
    </source>
</evidence>
<name>A0ABS3KKV4_9PROT</name>
<gene>
    <name evidence="1" type="ORF">IAI61_03570</name>
</gene>
<keyword evidence="2" id="KW-1185">Reference proteome</keyword>
<evidence type="ECO:0000313" key="1">
    <source>
        <dbReference type="EMBL" id="MBO1078097.1"/>
    </source>
</evidence>
<dbReference type="EMBL" id="JACTNG010000002">
    <property type="protein sequence ID" value="MBO1078097.1"/>
    <property type="molecule type" value="Genomic_DNA"/>
</dbReference>
<sequence>MPTLISPLSWADMPGVSIETDSEVVGLGVRALLTPVLGELWRTGAGVGGVRTLSVDLGAFREVRTVVLEAPRDGLLPEAGAAIQVQLSALGMGQAEAGYFSGPLALPAGYWGWVLQDAVMARYLRLRLTSAQPYLQFGRLWVGGGLWCPRNLSESGYDPTTSDTAAMATLRRMQVTLPGLTQDQADQLDDIGFAAGTERQILAIARSERVTRTTVIGKLVAIPAAKPRQAWNAGGLMHTATLTIQEDR</sequence>
<protein>
    <submittedName>
        <fullName evidence="1">Uncharacterized protein</fullName>
    </submittedName>
</protein>
<comment type="caution">
    <text evidence="1">The sequence shown here is derived from an EMBL/GenBank/DDBJ whole genome shotgun (WGS) entry which is preliminary data.</text>
</comment>